<accession>A0A4Y2FTW9</accession>
<protein>
    <submittedName>
        <fullName evidence="1">Uncharacterized protein</fullName>
    </submittedName>
</protein>
<evidence type="ECO:0000313" key="1">
    <source>
        <dbReference type="EMBL" id="GBM43818.1"/>
    </source>
</evidence>
<proteinExistence type="predicted"/>
<dbReference type="OrthoDB" id="8380926at2759"/>
<reference evidence="1 2" key="1">
    <citation type="journal article" date="2019" name="Sci. Rep.">
        <title>Orb-weaving spider Araneus ventricosus genome elucidates the spidroin gene catalogue.</title>
        <authorList>
            <person name="Kono N."/>
            <person name="Nakamura H."/>
            <person name="Ohtoshi R."/>
            <person name="Moran D.A.P."/>
            <person name="Shinohara A."/>
            <person name="Yoshida Y."/>
            <person name="Fujiwara M."/>
            <person name="Mori M."/>
            <person name="Tomita M."/>
            <person name="Arakawa K."/>
        </authorList>
    </citation>
    <scope>NUCLEOTIDE SEQUENCE [LARGE SCALE GENOMIC DNA]</scope>
</reference>
<gene>
    <name evidence="1" type="ORF">AVEN_225708_1</name>
</gene>
<name>A0A4Y2FTW9_ARAVE</name>
<sequence length="108" mass="12556">MAIRRLAAALFKESTILASISNFNSKFSLEVWRETVEDKLSYKISKLGLPKSLTKLLIEIVKPMDRQVGRWKEFHVEYLHDSHGEEIHFDEPILEKLRWTAAGVVDCR</sequence>
<organism evidence="1 2">
    <name type="scientific">Araneus ventricosus</name>
    <name type="common">Orbweaver spider</name>
    <name type="synonym">Epeira ventricosa</name>
    <dbReference type="NCBI Taxonomy" id="182803"/>
    <lineage>
        <taxon>Eukaryota</taxon>
        <taxon>Metazoa</taxon>
        <taxon>Ecdysozoa</taxon>
        <taxon>Arthropoda</taxon>
        <taxon>Chelicerata</taxon>
        <taxon>Arachnida</taxon>
        <taxon>Araneae</taxon>
        <taxon>Araneomorphae</taxon>
        <taxon>Entelegynae</taxon>
        <taxon>Araneoidea</taxon>
        <taxon>Araneidae</taxon>
        <taxon>Araneus</taxon>
    </lineage>
</organism>
<evidence type="ECO:0000313" key="2">
    <source>
        <dbReference type="Proteomes" id="UP000499080"/>
    </source>
</evidence>
<comment type="caution">
    <text evidence="1">The sequence shown here is derived from an EMBL/GenBank/DDBJ whole genome shotgun (WGS) entry which is preliminary data.</text>
</comment>
<dbReference type="EMBL" id="BGPR01001043">
    <property type="protein sequence ID" value="GBM43818.1"/>
    <property type="molecule type" value="Genomic_DNA"/>
</dbReference>
<keyword evidence="2" id="KW-1185">Reference proteome</keyword>
<dbReference type="AlphaFoldDB" id="A0A4Y2FTW9"/>
<dbReference type="Proteomes" id="UP000499080">
    <property type="component" value="Unassembled WGS sequence"/>
</dbReference>